<evidence type="ECO:0000256" key="8">
    <source>
        <dbReference type="ARBA" id="ARBA00022840"/>
    </source>
</evidence>
<dbReference type="InterPro" id="IPR000719">
    <property type="entry name" value="Prot_kinase_dom"/>
</dbReference>
<keyword evidence="14" id="KW-1185">Reference proteome</keyword>
<evidence type="ECO:0000256" key="3">
    <source>
        <dbReference type="ARBA" id="ARBA00022527"/>
    </source>
</evidence>
<dbReference type="FunFam" id="1.10.510.10:FF:000142">
    <property type="entry name" value="Octicosapeptide/phox/Bem1p domain kinase superfamily protein"/>
    <property type="match status" value="1"/>
</dbReference>
<keyword evidence="5" id="KW-0808">Transferase</keyword>
<feature type="region of interest" description="Disordered" evidence="11">
    <location>
        <begin position="964"/>
        <end position="989"/>
    </location>
</feature>
<evidence type="ECO:0000259" key="12">
    <source>
        <dbReference type="PROSITE" id="PS50011"/>
    </source>
</evidence>
<dbReference type="PROSITE" id="PS00108">
    <property type="entry name" value="PROTEIN_KINASE_ST"/>
    <property type="match status" value="1"/>
</dbReference>
<sequence length="1410" mass="151066">MAFDHNLVSKDLRPVNVARPLIDDGRIGVVGGGANTAPNSATSAATVMSPEFFTAAPDGTIPVFYSTAAVPDSGGYVGVGYRNVAPAAVAQWVPVAAAAGNVNIGATTVPAAVGYGYNHPNNLGNRVVGNAVDQASTEMLVGGFGSNPRTNPNSNNDLLNSGHGYSPSAANRGSGGGGVDHTSEDGGDDSASGKKVKLLCSFGGKILPRPSDGALRYVGGQTRIISVRREATFGELMRKMVDTYGQPVVMKYQLPDEDLDALVSVSCPEDLDNMLDEYEKLVERSSDGSGKLRVFLFSAAELDTSGMVQLGDMQDSGQRYVDAVNGIVADNGGGGMISRKESMASATSTQNSDVSGAEAVDIQGFGLGDVTGTSSVSGLSPKGNSVNSQDATPRLLSGDPNPNPPLYADTSSVSLGIPLMNSGSPPALISQQEFDFERSAAPVNLSQQQMGYELPQTGMPVQSNAPHLPAYRDYLHAAPQMGYPNAQMLATAGGSLFTQQPIHDVNASLSPHQYIPGVHMTMAPSSSHAPMRPAMVQPMMQAQPTRLDHYPNENMYGTRIMQIPVDSNYNMYQTQVPQPAVIGGGYSWRQVPRPEHVVYSDGMIHHQQVQYPEKTSRLDDCLMCQKALPHAHSDPVVQEQSPLSLDSVYHSLRLEESSKVRPLNRVMVTGALAEGTVGAQSEAMDLPRCAEAFHEAEKISPRKKEVPPEQPKMSAPLGMMGIQSDAQSSYGLLMGAMPQSRADDSLQQQHPVAAPRVAGGDPPVQASEGMIYEAPRAPQVGNLPHVVSKENMLDSFVPHDQLKPIEGHKPATDQKTQHVVPSRELLPDSNYLKPEALPAAEFSYLHSSQPIEPYDVAQPRYSGDPGAHLHSMVGALLDSGDVSCVNPQYVVEPVCHADRVHPPVSESNSDISRLLTSTLANEVESLALSGDPPSTASPSSRLGAMQESSDSLFSNQDPWNLRHDTHFPPPKPLKIATRKDTLSTGDPFKESNIVNAGELVPDVLLDDGISQTHCGSEHTLSSKGSEDRLIKQELQAVAEGVAASVFKSSTPSTDLTGHDGNQTPFGASEQPKEAASIKDVETQFKAKAEDLKNKQPEKVNVGFPMSEGAGRLQIIKSGDLEELFELGSGTFGTVYHGKWRGTDVAIKRINDRCFAGKPSEQERMIDDFWNEAIKLADLHHPNVVAFYGVVLDGPGGSVATVTEYMVNGSLRTALQKNERSLDKRKRLLIAMDVAFGMEYLHGKNIVHFDLKSDNLLVNLRDPHRPICKVGDLGLSKVKCQTLISGGVRGTLPWMAPELLNGSSSLVSEKVDVFSFGIVLWELLTGEEPYADLHYGAIIGGIVSNTLRPPVPDSCDPEWKSLMERCWSSEPAERPSFTVIANELRAMSAKIPSRGQTPAQQGASAQPQPQK</sequence>
<feature type="region of interest" description="Disordered" evidence="11">
    <location>
        <begin position="373"/>
        <end position="409"/>
    </location>
</feature>
<dbReference type="InterPro" id="IPR050167">
    <property type="entry name" value="Ser_Thr_protein_kinase"/>
</dbReference>
<dbReference type="Pfam" id="PF07714">
    <property type="entry name" value="PK_Tyr_Ser-Thr"/>
    <property type="match status" value="1"/>
</dbReference>
<dbReference type="Gene3D" id="3.10.20.90">
    <property type="entry name" value="Phosphatidylinositol 3-kinase Catalytic Subunit, Chain A, domain 1"/>
    <property type="match status" value="1"/>
</dbReference>
<dbReference type="SUPFAM" id="SSF56112">
    <property type="entry name" value="Protein kinase-like (PK-like)"/>
    <property type="match status" value="1"/>
</dbReference>
<name>A0AAV0QE72_9ROSI</name>
<feature type="compositionally biased region" description="Low complexity" evidence="11">
    <location>
        <begin position="1395"/>
        <end position="1410"/>
    </location>
</feature>
<organism evidence="13 14">
    <name type="scientific">Linum tenue</name>
    <dbReference type="NCBI Taxonomy" id="586396"/>
    <lineage>
        <taxon>Eukaryota</taxon>
        <taxon>Viridiplantae</taxon>
        <taxon>Streptophyta</taxon>
        <taxon>Embryophyta</taxon>
        <taxon>Tracheophyta</taxon>
        <taxon>Spermatophyta</taxon>
        <taxon>Magnoliopsida</taxon>
        <taxon>eudicotyledons</taxon>
        <taxon>Gunneridae</taxon>
        <taxon>Pentapetalae</taxon>
        <taxon>rosids</taxon>
        <taxon>fabids</taxon>
        <taxon>Malpighiales</taxon>
        <taxon>Linaceae</taxon>
        <taxon>Linum</taxon>
    </lineage>
</organism>
<feature type="domain" description="Protein kinase" evidence="12">
    <location>
        <begin position="1120"/>
        <end position="1386"/>
    </location>
</feature>
<keyword evidence="8 10" id="KW-0067">ATP-binding</keyword>
<dbReference type="PANTHER" id="PTHR23257">
    <property type="entry name" value="SERINE-THREONINE PROTEIN KINASE"/>
    <property type="match status" value="1"/>
</dbReference>
<feature type="compositionally biased region" description="Polar residues" evidence="11">
    <location>
        <begin position="1048"/>
        <end position="1065"/>
    </location>
</feature>
<keyword evidence="3" id="KW-0723">Serine/threonine-protein kinase</keyword>
<dbReference type="InterPro" id="IPR011009">
    <property type="entry name" value="Kinase-like_dom_sf"/>
</dbReference>
<dbReference type="InterPro" id="IPR001245">
    <property type="entry name" value="Ser-Thr/Tyr_kinase_cat_dom"/>
</dbReference>
<feature type="compositionally biased region" description="Polar residues" evidence="11">
    <location>
        <begin position="373"/>
        <end position="391"/>
    </location>
</feature>
<protein>
    <recommendedName>
        <fullName evidence="12">Protein kinase domain-containing protein</fullName>
    </recommendedName>
</protein>
<dbReference type="GO" id="GO:0010928">
    <property type="term" value="P:regulation of auxin mediated signaling pathway"/>
    <property type="evidence" value="ECO:0007669"/>
    <property type="project" value="UniProtKB-ARBA"/>
</dbReference>
<feature type="region of interest" description="Disordered" evidence="11">
    <location>
        <begin position="1048"/>
        <end position="1075"/>
    </location>
</feature>
<keyword evidence="6 10" id="KW-0547">Nucleotide-binding</keyword>
<dbReference type="SMART" id="SM00666">
    <property type="entry name" value="PB1"/>
    <property type="match status" value="1"/>
</dbReference>
<dbReference type="InterPro" id="IPR017441">
    <property type="entry name" value="Protein_kinase_ATP_BS"/>
</dbReference>
<evidence type="ECO:0000256" key="1">
    <source>
        <dbReference type="ARBA" id="ARBA00004496"/>
    </source>
</evidence>
<dbReference type="Gene3D" id="1.10.510.10">
    <property type="entry name" value="Transferase(Phosphotransferase) domain 1"/>
    <property type="match status" value="1"/>
</dbReference>
<feature type="region of interest" description="Disordered" evidence="11">
    <location>
        <begin position="143"/>
        <end position="192"/>
    </location>
</feature>
<dbReference type="CDD" id="cd06410">
    <property type="entry name" value="PB1_UP2"/>
    <property type="match status" value="1"/>
</dbReference>
<dbReference type="PANTHER" id="PTHR23257:SF797">
    <property type="entry name" value="KINASE SUPERFAMILY WITH OCTICOSAPEPTIDE_PHOX_BEM1P DOMAIN-CONTAINING PROTEIN"/>
    <property type="match status" value="1"/>
</dbReference>
<feature type="compositionally biased region" description="Polar residues" evidence="11">
    <location>
        <begin position="932"/>
        <end position="952"/>
    </location>
</feature>
<evidence type="ECO:0000256" key="4">
    <source>
        <dbReference type="ARBA" id="ARBA00022553"/>
    </source>
</evidence>
<feature type="region of interest" description="Disordered" evidence="11">
    <location>
        <begin position="1389"/>
        <end position="1410"/>
    </location>
</feature>
<dbReference type="Pfam" id="PF00564">
    <property type="entry name" value="PB1"/>
    <property type="match status" value="1"/>
</dbReference>
<dbReference type="SUPFAM" id="SSF54277">
    <property type="entry name" value="CAD &amp; PB1 domains"/>
    <property type="match status" value="1"/>
</dbReference>
<evidence type="ECO:0000256" key="6">
    <source>
        <dbReference type="ARBA" id="ARBA00022741"/>
    </source>
</evidence>
<dbReference type="SMART" id="SM00220">
    <property type="entry name" value="S_TKc"/>
    <property type="match status" value="1"/>
</dbReference>
<dbReference type="GO" id="GO:0004674">
    <property type="term" value="F:protein serine/threonine kinase activity"/>
    <property type="evidence" value="ECO:0007669"/>
    <property type="project" value="UniProtKB-KW"/>
</dbReference>
<dbReference type="PROSITE" id="PS00107">
    <property type="entry name" value="PROTEIN_KINASE_ATP"/>
    <property type="match status" value="1"/>
</dbReference>
<keyword evidence="9" id="KW-0927">Auxin signaling pathway</keyword>
<comment type="subcellular location">
    <subcellularLocation>
        <location evidence="1">Cytoplasm</location>
    </subcellularLocation>
</comment>
<feature type="compositionally biased region" description="Basic and acidic residues" evidence="11">
    <location>
        <begin position="696"/>
        <end position="707"/>
    </location>
</feature>
<dbReference type="Gene3D" id="3.30.200.20">
    <property type="entry name" value="Phosphorylase Kinase, domain 1"/>
    <property type="match status" value="1"/>
</dbReference>
<dbReference type="InterPro" id="IPR000270">
    <property type="entry name" value="PB1_dom"/>
</dbReference>
<comment type="caution">
    <text evidence="13">The sequence shown here is derived from an EMBL/GenBank/DDBJ whole genome shotgun (WGS) entry which is preliminary data.</text>
</comment>
<feature type="binding site" evidence="10">
    <location>
        <position position="1157"/>
    </location>
    <ligand>
        <name>ATP</name>
        <dbReference type="ChEBI" id="CHEBI:30616"/>
    </ligand>
</feature>
<keyword evidence="2" id="KW-0963">Cytoplasm</keyword>
<dbReference type="FunFam" id="3.10.20.90:FF:000058">
    <property type="entry name" value="Octicosapeptide/phox/Bem1p domain kinase superfamily protein"/>
    <property type="match status" value="1"/>
</dbReference>
<dbReference type="InterPro" id="IPR008271">
    <property type="entry name" value="Ser/Thr_kinase_AS"/>
</dbReference>
<dbReference type="PROSITE" id="PS50011">
    <property type="entry name" value="PROTEIN_KINASE_DOM"/>
    <property type="match status" value="1"/>
</dbReference>
<dbReference type="GO" id="GO:0005737">
    <property type="term" value="C:cytoplasm"/>
    <property type="evidence" value="ECO:0007669"/>
    <property type="project" value="UniProtKB-SubCell"/>
</dbReference>
<evidence type="ECO:0000256" key="11">
    <source>
        <dbReference type="SAM" id="MobiDB-lite"/>
    </source>
</evidence>
<dbReference type="CDD" id="cd13999">
    <property type="entry name" value="STKc_MAP3K-like"/>
    <property type="match status" value="1"/>
</dbReference>
<proteinExistence type="predicted"/>
<dbReference type="Proteomes" id="UP001154282">
    <property type="component" value="Unassembled WGS sequence"/>
</dbReference>
<evidence type="ECO:0000313" key="13">
    <source>
        <dbReference type="EMBL" id="CAI0542589.1"/>
    </source>
</evidence>
<keyword evidence="7" id="KW-0418">Kinase</keyword>
<accession>A0AAV0QE72</accession>
<feature type="region of interest" description="Disordered" evidence="11">
    <location>
        <begin position="927"/>
        <end position="952"/>
    </location>
</feature>
<keyword evidence="4" id="KW-0597">Phosphoprotein</keyword>
<dbReference type="GO" id="GO:0005524">
    <property type="term" value="F:ATP binding"/>
    <property type="evidence" value="ECO:0007669"/>
    <property type="project" value="UniProtKB-UniRule"/>
</dbReference>
<reference evidence="13" key="1">
    <citation type="submission" date="2022-08" db="EMBL/GenBank/DDBJ databases">
        <authorList>
            <person name="Gutierrez-Valencia J."/>
        </authorList>
    </citation>
    <scope>NUCLEOTIDE SEQUENCE</scope>
</reference>
<evidence type="ECO:0000256" key="5">
    <source>
        <dbReference type="ARBA" id="ARBA00022679"/>
    </source>
</evidence>
<dbReference type="PRINTS" id="PR00109">
    <property type="entry name" value="TYRKINASE"/>
</dbReference>
<feature type="region of interest" description="Disordered" evidence="11">
    <location>
        <begin position="696"/>
        <end position="717"/>
    </location>
</feature>
<dbReference type="EMBL" id="CAMGYJ010000009">
    <property type="protein sequence ID" value="CAI0542589.1"/>
    <property type="molecule type" value="Genomic_DNA"/>
</dbReference>
<dbReference type="GO" id="GO:0009734">
    <property type="term" value="P:auxin-activated signaling pathway"/>
    <property type="evidence" value="ECO:0007669"/>
    <property type="project" value="UniProtKB-KW"/>
</dbReference>
<evidence type="ECO:0000256" key="7">
    <source>
        <dbReference type="ARBA" id="ARBA00022777"/>
    </source>
</evidence>
<evidence type="ECO:0000256" key="9">
    <source>
        <dbReference type="ARBA" id="ARBA00023294"/>
    </source>
</evidence>
<feature type="compositionally biased region" description="Polar residues" evidence="11">
    <location>
        <begin position="147"/>
        <end position="159"/>
    </location>
</feature>
<evidence type="ECO:0000256" key="10">
    <source>
        <dbReference type="PROSITE-ProRule" id="PRU10141"/>
    </source>
</evidence>
<evidence type="ECO:0000313" key="14">
    <source>
        <dbReference type="Proteomes" id="UP001154282"/>
    </source>
</evidence>
<evidence type="ECO:0000256" key="2">
    <source>
        <dbReference type="ARBA" id="ARBA00022490"/>
    </source>
</evidence>
<dbReference type="FunFam" id="3.30.200.20:FF:000081">
    <property type="entry name" value="Octicosapeptide/phox/Bem1p domain kinase superfamily protein"/>
    <property type="match status" value="1"/>
</dbReference>
<gene>
    <name evidence="13" type="ORF">LITE_LOCUS42544</name>
</gene>